<dbReference type="EC" id="3.1.26.-" evidence="6"/>
<dbReference type="InterPro" id="IPR036389">
    <property type="entry name" value="RNase_III_sf"/>
</dbReference>
<dbReference type="GO" id="GO:0019843">
    <property type="term" value="F:rRNA binding"/>
    <property type="evidence" value="ECO:0007669"/>
    <property type="project" value="UniProtKB-UniRule"/>
</dbReference>
<dbReference type="SMART" id="SM00535">
    <property type="entry name" value="RIBOc"/>
    <property type="match status" value="1"/>
</dbReference>
<protein>
    <recommendedName>
        <fullName evidence="6">Mini-ribonuclease 3</fullName>
        <shortName evidence="6">Mini-3</shortName>
        <shortName evidence="6">Mini-RNase 3</shortName>
        <ecNumber evidence="6">3.1.26.-</ecNumber>
    </recommendedName>
    <alternativeName>
        <fullName evidence="6">Mini-RNase III</fullName>
        <shortName evidence="6">Mini-III</shortName>
    </alternativeName>
</protein>
<feature type="domain" description="RNase III" evidence="7">
    <location>
        <begin position="24"/>
        <end position="162"/>
    </location>
</feature>
<comment type="subunit">
    <text evidence="6">Homodimer.</text>
</comment>
<keyword evidence="1 6" id="KW-0690">Ribosome biogenesis</keyword>
<evidence type="ECO:0000313" key="8">
    <source>
        <dbReference type="EMBL" id="SFR54706.1"/>
    </source>
</evidence>
<dbReference type="PANTHER" id="PTHR34276:SF1">
    <property type="entry name" value="MINI-RIBONUCLEASE 3"/>
    <property type="match status" value="1"/>
</dbReference>
<keyword evidence="2 6" id="KW-0698">rRNA processing</keyword>
<sequence length="169" mass="19110">MEESLKKREADVMKAAENADLVEQIAQKFSLHNLEAGQFSPLTLAFIGDSVYDFIIRTIVVEQGNAPVNRLHKRCSALVKAPAQMKILHLIENELTEEELAIYKRGRNAKSYTSAKNATISEYRIATGLEALIGYLYLNKQFDRVLELVRLGLERYMDENEFMGPGSGR</sequence>
<dbReference type="GO" id="GO:0006364">
    <property type="term" value="P:rRNA processing"/>
    <property type="evidence" value="ECO:0007669"/>
    <property type="project" value="UniProtKB-UniRule"/>
</dbReference>
<dbReference type="Gene3D" id="1.10.1520.10">
    <property type="entry name" value="Ribonuclease III domain"/>
    <property type="match status" value="1"/>
</dbReference>
<comment type="function">
    <text evidence="6">Involved in correct processing of both the 5' and 3' ends of 23S rRNA precursor. Processes 30S rRNA precursor transcript even in absence of ribonuclease 3 (Rnc); Rnc processes 30S rRNA into smaller rRNA precursors.</text>
</comment>
<evidence type="ECO:0000256" key="6">
    <source>
        <dbReference type="HAMAP-Rule" id="MF_01468"/>
    </source>
</evidence>
<dbReference type="PANTHER" id="PTHR34276">
    <property type="entry name" value="MINI-RIBONUCLEASE 3"/>
    <property type="match status" value="1"/>
</dbReference>
<comment type="cofactor">
    <cofactor evidence="6">
        <name>Mg(2+)</name>
        <dbReference type="ChEBI" id="CHEBI:18420"/>
    </cofactor>
</comment>
<evidence type="ECO:0000256" key="1">
    <source>
        <dbReference type="ARBA" id="ARBA00022517"/>
    </source>
</evidence>
<evidence type="ECO:0000313" key="9">
    <source>
        <dbReference type="Proteomes" id="UP000199659"/>
    </source>
</evidence>
<keyword evidence="4 6" id="KW-0255">Endonuclease</keyword>
<dbReference type="GO" id="GO:0005737">
    <property type="term" value="C:cytoplasm"/>
    <property type="evidence" value="ECO:0007669"/>
    <property type="project" value="UniProtKB-SubCell"/>
</dbReference>
<dbReference type="EMBL" id="FOYZ01000001">
    <property type="protein sequence ID" value="SFR54706.1"/>
    <property type="molecule type" value="Genomic_DNA"/>
</dbReference>
<evidence type="ECO:0000256" key="4">
    <source>
        <dbReference type="ARBA" id="ARBA00022759"/>
    </source>
</evidence>
<reference evidence="8 9" key="1">
    <citation type="submission" date="2016-10" db="EMBL/GenBank/DDBJ databases">
        <authorList>
            <person name="de Groot N.N."/>
        </authorList>
    </citation>
    <scope>NUCLEOTIDE SEQUENCE [LARGE SCALE GENOMIC DNA]</scope>
    <source>
        <strain evidence="8 9">743A</strain>
    </source>
</reference>
<dbReference type="Proteomes" id="UP000199659">
    <property type="component" value="Unassembled WGS sequence"/>
</dbReference>
<evidence type="ECO:0000256" key="2">
    <source>
        <dbReference type="ARBA" id="ARBA00022552"/>
    </source>
</evidence>
<dbReference type="InterPro" id="IPR008226">
    <property type="entry name" value="Mini3_fam"/>
</dbReference>
<evidence type="ECO:0000256" key="3">
    <source>
        <dbReference type="ARBA" id="ARBA00022722"/>
    </source>
</evidence>
<dbReference type="HAMAP" id="MF_01468">
    <property type="entry name" value="RNase_Mini_III"/>
    <property type="match status" value="1"/>
</dbReference>
<feature type="active site" evidence="6">
    <location>
        <position position="49"/>
    </location>
</feature>
<organism evidence="8 9">
    <name type="scientific">Anaeromicropila populeti</name>
    <dbReference type="NCBI Taxonomy" id="37658"/>
    <lineage>
        <taxon>Bacteria</taxon>
        <taxon>Bacillati</taxon>
        <taxon>Bacillota</taxon>
        <taxon>Clostridia</taxon>
        <taxon>Lachnospirales</taxon>
        <taxon>Lachnospiraceae</taxon>
        <taxon>Anaeromicropila</taxon>
    </lineage>
</organism>
<dbReference type="CDD" id="cd00593">
    <property type="entry name" value="RIBOc"/>
    <property type="match status" value="1"/>
</dbReference>
<dbReference type="GO" id="GO:0004525">
    <property type="term" value="F:ribonuclease III activity"/>
    <property type="evidence" value="ECO:0007669"/>
    <property type="project" value="InterPro"/>
</dbReference>
<keyword evidence="6" id="KW-0694">RNA-binding</keyword>
<dbReference type="Pfam" id="PF00636">
    <property type="entry name" value="Ribonuclease_3"/>
    <property type="match status" value="1"/>
</dbReference>
<accession>A0A1I6HJW2</accession>
<keyword evidence="6" id="KW-0460">Magnesium</keyword>
<keyword evidence="6" id="KW-0963">Cytoplasm</keyword>
<evidence type="ECO:0000256" key="5">
    <source>
        <dbReference type="ARBA" id="ARBA00022801"/>
    </source>
</evidence>
<name>A0A1I6HJW2_9FIRM</name>
<proteinExistence type="inferred from homology"/>
<dbReference type="InterPro" id="IPR000999">
    <property type="entry name" value="RNase_III_dom"/>
</dbReference>
<dbReference type="SUPFAM" id="SSF69065">
    <property type="entry name" value="RNase III domain-like"/>
    <property type="match status" value="1"/>
</dbReference>
<keyword evidence="9" id="KW-1185">Reference proteome</keyword>
<keyword evidence="3 6" id="KW-0540">Nuclease</keyword>
<keyword evidence="5 6" id="KW-0378">Hydrolase</keyword>
<dbReference type="AlphaFoldDB" id="A0A1I6HJW2"/>
<dbReference type="STRING" id="37658.SAMN05661086_00046"/>
<comment type="similarity">
    <text evidence="6">Belongs to the MrnC RNase family.</text>
</comment>
<keyword evidence="6" id="KW-0699">rRNA-binding</keyword>
<comment type="subcellular location">
    <subcellularLocation>
        <location evidence="6">Cytoplasm</location>
    </subcellularLocation>
</comment>
<gene>
    <name evidence="6" type="primary">mrnC</name>
    <name evidence="8" type="ORF">SAMN05661086_00046</name>
</gene>
<evidence type="ECO:0000259" key="7">
    <source>
        <dbReference type="SMART" id="SM00535"/>
    </source>
</evidence>